<dbReference type="GO" id="GO:0008270">
    <property type="term" value="F:zinc ion binding"/>
    <property type="evidence" value="ECO:0007669"/>
    <property type="project" value="UniProtKB-KW"/>
</dbReference>
<feature type="region of interest" description="Disordered" evidence="6">
    <location>
        <begin position="213"/>
        <end position="232"/>
    </location>
</feature>
<dbReference type="AlphaFoldDB" id="A0A1J7IDG3"/>
<evidence type="ECO:0000313" key="8">
    <source>
        <dbReference type="Proteomes" id="UP000182658"/>
    </source>
</evidence>
<evidence type="ECO:0008006" key="9">
    <source>
        <dbReference type="Google" id="ProtNLM"/>
    </source>
</evidence>
<feature type="region of interest" description="Disordered" evidence="6">
    <location>
        <begin position="337"/>
        <end position="400"/>
    </location>
</feature>
<evidence type="ECO:0000256" key="2">
    <source>
        <dbReference type="ARBA" id="ARBA00022723"/>
    </source>
</evidence>
<dbReference type="GO" id="GO:0033260">
    <property type="term" value="P:nuclear DNA replication"/>
    <property type="evidence" value="ECO:0007669"/>
    <property type="project" value="TreeGrafter"/>
</dbReference>
<feature type="compositionally biased region" description="Polar residues" evidence="6">
    <location>
        <begin position="59"/>
        <end position="73"/>
    </location>
</feature>
<dbReference type="PANTHER" id="PTHR13278">
    <property type="entry name" value="ZINC FINGER PROTEIN 830"/>
    <property type="match status" value="1"/>
</dbReference>
<keyword evidence="2" id="KW-0479">Metal-binding</keyword>
<organism evidence="7 8">
    <name type="scientific">Coniochaeta ligniaria NRRL 30616</name>
    <dbReference type="NCBI Taxonomy" id="1408157"/>
    <lineage>
        <taxon>Eukaryota</taxon>
        <taxon>Fungi</taxon>
        <taxon>Dikarya</taxon>
        <taxon>Ascomycota</taxon>
        <taxon>Pezizomycotina</taxon>
        <taxon>Sordariomycetes</taxon>
        <taxon>Sordariomycetidae</taxon>
        <taxon>Coniochaetales</taxon>
        <taxon>Coniochaetaceae</taxon>
        <taxon>Coniochaeta</taxon>
    </lineage>
</organism>
<feature type="region of interest" description="Disordered" evidence="6">
    <location>
        <begin position="286"/>
        <end position="312"/>
    </location>
</feature>
<feature type="compositionally biased region" description="Basic and acidic residues" evidence="6">
    <location>
        <begin position="286"/>
        <end position="301"/>
    </location>
</feature>
<sequence length="400" mass="43617">MADVRALLRQQRAARRIVHPHAAYSEAGKLLCTVCHEQVKAESLWDSHTRSPAHLQRAQKAQASGPSTDQHSASNKRKHDDEEMNDVSLADEAVDGLRKKRSRLDVHGVEAEHDTEMDDKVRTDDGATDKTTPTRVKPPTPPFPRRTSGTPSQGVEIQIPSRPATPVAVRTDFMSANGSNAATSRSPLRPQRELSTVAGFVPATDRTAFISTSSVETATVPPSGTDASSSGAQRNQAAQVIDEDEWAAFEADLLHSNTNGTSVRAGIAAPEDAVIFAPAMTADELAAKSAEEERERRRATADVELDNEKEDATRALEEEFEDMEELEARVRRLKERREALRHHSGTPPVTVAVGSEEEKRAGAAVITGKENGEDAEESDNEEDDDDDEDADDWAGFRFKG</sequence>
<dbReference type="GO" id="GO:0033314">
    <property type="term" value="P:mitotic DNA replication checkpoint signaling"/>
    <property type="evidence" value="ECO:0007669"/>
    <property type="project" value="TreeGrafter"/>
</dbReference>
<dbReference type="InterPro" id="IPR040050">
    <property type="entry name" value="ZNF830-like"/>
</dbReference>
<evidence type="ECO:0000256" key="1">
    <source>
        <dbReference type="ARBA" id="ARBA00004123"/>
    </source>
</evidence>
<protein>
    <recommendedName>
        <fullName evidence="9">Coiled-coil domain-containing protein 16</fullName>
    </recommendedName>
</protein>
<proteinExistence type="predicted"/>
<dbReference type="InParanoid" id="A0A1J7IDG3"/>
<keyword evidence="5" id="KW-0539">Nucleus</keyword>
<dbReference type="GO" id="GO:0044773">
    <property type="term" value="P:mitotic DNA damage checkpoint signaling"/>
    <property type="evidence" value="ECO:0007669"/>
    <property type="project" value="TreeGrafter"/>
</dbReference>
<dbReference type="STRING" id="1408157.A0A1J7IDG3"/>
<reference evidence="7 8" key="1">
    <citation type="submission" date="2016-10" db="EMBL/GenBank/DDBJ databases">
        <title>Draft genome sequence of Coniochaeta ligniaria NRRL30616, a lignocellulolytic fungus for bioabatement of inhibitors in plant biomass hydrolysates.</title>
        <authorList>
            <consortium name="DOE Joint Genome Institute"/>
            <person name="Jimenez D.J."/>
            <person name="Hector R.E."/>
            <person name="Riley R."/>
            <person name="Sun H."/>
            <person name="Grigoriev I.V."/>
            <person name="Van Elsas J.D."/>
            <person name="Nichols N.N."/>
        </authorList>
    </citation>
    <scope>NUCLEOTIDE SEQUENCE [LARGE SCALE GENOMIC DNA]</scope>
    <source>
        <strain evidence="7 8">NRRL 30616</strain>
    </source>
</reference>
<evidence type="ECO:0000256" key="3">
    <source>
        <dbReference type="ARBA" id="ARBA00022771"/>
    </source>
</evidence>
<keyword evidence="8" id="KW-1185">Reference proteome</keyword>
<dbReference type="EMBL" id="KV875102">
    <property type="protein sequence ID" value="OIW25453.1"/>
    <property type="molecule type" value="Genomic_DNA"/>
</dbReference>
<keyword evidence="4" id="KW-0862">Zinc</keyword>
<evidence type="ECO:0000256" key="6">
    <source>
        <dbReference type="SAM" id="MobiDB-lite"/>
    </source>
</evidence>
<dbReference type="OrthoDB" id="77607at2759"/>
<comment type="subcellular location">
    <subcellularLocation>
        <location evidence="1">Nucleus</location>
    </subcellularLocation>
</comment>
<evidence type="ECO:0000256" key="5">
    <source>
        <dbReference type="ARBA" id="ARBA00023242"/>
    </source>
</evidence>
<feature type="compositionally biased region" description="Basic and acidic residues" evidence="6">
    <location>
        <begin position="103"/>
        <end position="128"/>
    </location>
</feature>
<feature type="region of interest" description="Disordered" evidence="6">
    <location>
        <begin position="46"/>
        <end position="157"/>
    </location>
</feature>
<evidence type="ECO:0000256" key="4">
    <source>
        <dbReference type="ARBA" id="ARBA00022833"/>
    </source>
</evidence>
<dbReference type="Proteomes" id="UP000182658">
    <property type="component" value="Unassembled WGS sequence"/>
</dbReference>
<dbReference type="GO" id="GO:0003676">
    <property type="term" value="F:nucleic acid binding"/>
    <property type="evidence" value="ECO:0007669"/>
    <property type="project" value="InterPro"/>
</dbReference>
<dbReference type="PANTHER" id="PTHR13278:SF0">
    <property type="entry name" value="ZINC FINGER PROTEIN 830"/>
    <property type="match status" value="1"/>
</dbReference>
<name>A0A1J7IDG3_9PEZI</name>
<gene>
    <name evidence="7" type="ORF">CONLIGDRAFT_94036</name>
</gene>
<feature type="compositionally biased region" description="Acidic residues" evidence="6">
    <location>
        <begin position="373"/>
        <end position="392"/>
    </location>
</feature>
<accession>A0A1J7IDG3</accession>
<dbReference type="GO" id="GO:0005681">
    <property type="term" value="C:spliceosomal complex"/>
    <property type="evidence" value="ECO:0007669"/>
    <property type="project" value="InterPro"/>
</dbReference>
<keyword evidence="3" id="KW-0863">Zinc-finger</keyword>
<evidence type="ECO:0000313" key="7">
    <source>
        <dbReference type="EMBL" id="OIW25453.1"/>
    </source>
</evidence>